<proteinExistence type="predicted"/>
<protein>
    <submittedName>
        <fullName evidence="1">9004_t:CDS:1</fullName>
    </submittedName>
</protein>
<comment type="caution">
    <text evidence="1">The sequence shown here is derived from an EMBL/GenBank/DDBJ whole genome shotgun (WGS) entry which is preliminary data.</text>
</comment>
<dbReference type="Proteomes" id="UP000789570">
    <property type="component" value="Unassembled WGS sequence"/>
</dbReference>
<reference evidence="1" key="1">
    <citation type="submission" date="2021-06" db="EMBL/GenBank/DDBJ databases">
        <authorList>
            <person name="Kallberg Y."/>
            <person name="Tangrot J."/>
            <person name="Rosling A."/>
        </authorList>
    </citation>
    <scope>NUCLEOTIDE SEQUENCE</scope>
    <source>
        <strain evidence="1">UK204</strain>
    </source>
</reference>
<evidence type="ECO:0000313" key="2">
    <source>
        <dbReference type="Proteomes" id="UP000789570"/>
    </source>
</evidence>
<dbReference type="AlphaFoldDB" id="A0A9N9HCI5"/>
<accession>A0A9N9HCI5</accession>
<keyword evidence="2" id="KW-1185">Reference proteome</keyword>
<dbReference type="OrthoDB" id="5593786at2759"/>
<name>A0A9N9HCI5_9GLOM</name>
<organism evidence="1 2">
    <name type="scientific">Funneliformis caledonium</name>
    <dbReference type="NCBI Taxonomy" id="1117310"/>
    <lineage>
        <taxon>Eukaryota</taxon>
        <taxon>Fungi</taxon>
        <taxon>Fungi incertae sedis</taxon>
        <taxon>Mucoromycota</taxon>
        <taxon>Glomeromycotina</taxon>
        <taxon>Glomeromycetes</taxon>
        <taxon>Glomerales</taxon>
        <taxon>Glomeraceae</taxon>
        <taxon>Funneliformis</taxon>
    </lineage>
</organism>
<sequence length="103" mass="12165">KKKICLKSLQKLKLKNKELAKEYDVSKGMICDILKEKKKWLELKSESYEALLKRQIKLECYLKYKESANAPLETLNDMRKNLQSILTDYSLDDIFNTDKIGLY</sequence>
<feature type="non-terminal residue" evidence="1">
    <location>
        <position position="103"/>
    </location>
</feature>
<gene>
    <name evidence="1" type="ORF">FCALED_LOCUS12305</name>
</gene>
<dbReference type="Gene3D" id="1.10.10.60">
    <property type="entry name" value="Homeodomain-like"/>
    <property type="match status" value="1"/>
</dbReference>
<dbReference type="EMBL" id="CAJVPQ010005875">
    <property type="protein sequence ID" value="CAG8677031.1"/>
    <property type="molecule type" value="Genomic_DNA"/>
</dbReference>
<evidence type="ECO:0000313" key="1">
    <source>
        <dbReference type="EMBL" id="CAG8677031.1"/>
    </source>
</evidence>